<dbReference type="InterPro" id="IPR000700">
    <property type="entry name" value="PAS-assoc_C"/>
</dbReference>
<dbReference type="SMART" id="SM00267">
    <property type="entry name" value="GGDEF"/>
    <property type="match status" value="1"/>
</dbReference>
<dbReference type="PANTHER" id="PTHR45138:SF9">
    <property type="entry name" value="DIGUANYLATE CYCLASE DGCM-RELATED"/>
    <property type="match status" value="1"/>
</dbReference>
<dbReference type="GO" id="GO:0052621">
    <property type="term" value="F:diguanylate cyclase activity"/>
    <property type="evidence" value="ECO:0007669"/>
    <property type="project" value="UniProtKB-EC"/>
</dbReference>
<organism evidence="7 8">
    <name type="scientific">Vibrio astriarenae</name>
    <dbReference type="NCBI Taxonomy" id="1481923"/>
    <lineage>
        <taxon>Bacteria</taxon>
        <taxon>Pseudomonadati</taxon>
        <taxon>Pseudomonadota</taxon>
        <taxon>Gammaproteobacteria</taxon>
        <taxon>Vibrionales</taxon>
        <taxon>Vibrionaceae</taxon>
        <taxon>Vibrio</taxon>
    </lineage>
</organism>
<dbReference type="AlphaFoldDB" id="A0A7Z2YDE1"/>
<evidence type="ECO:0000256" key="3">
    <source>
        <dbReference type="ARBA" id="ARBA00034247"/>
    </source>
</evidence>
<dbReference type="EMBL" id="CP047475">
    <property type="protein sequence ID" value="QIA63064.1"/>
    <property type="molecule type" value="Genomic_DNA"/>
</dbReference>
<accession>A0A7Z2YDE1</accession>
<dbReference type="InterPro" id="IPR043128">
    <property type="entry name" value="Rev_trsase/Diguanyl_cyclase"/>
</dbReference>
<dbReference type="NCBIfam" id="TIGR00229">
    <property type="entry name" value="sensory_box"/>
    <property type="match status" value="1"/>
</dbReference>
<feature type="domain" description="GGDEF" evidence="6">
    <location>
        <begin position="172"/>
        <end position="310"/>
    </location>
</feature>
<feature type="domain" description="PAS" evidence="4">
    <location>
        <begin position="7"/>
        <end position="66"/>
    </location>
</feature>
<dbReference type="InterPro" id="IPR013655">
    <property type="entry name" value="PAS_fold_3"/>
</dbReference>
<dbReference type="PROSITE" id="PS50112">
    <property type="entry name" value="PAS"/>
    <property type="match status" value="1"/>
</dbReference>
<dbReference type="RefSeq" id="WP_164647969.1">
    <property type="nucleotide sequence ID" value="NZ_CP047475.1"/>
</dbReference>
<sequence>MPTSAFTDKFYQTLLESTLAIPWKINWETKQFDYIGPQIEEVLGWAPESWVSVQDWIDRMHPEDRQKTVNYCLKLSNDGVDHEADYRALTKSGDYVWIRDVVHVIREADKTISIIGFMFDISARKKLELELIELNQLNESLLREDSLTEIANRTAFDERMAMEFSRAKRNYSPLSVLFFDIDYFKKYNDRHGHQQGDACLKQVAKTLSSAFTRPADLVCRLGGEEFIALLPDTDNATAMLLAETARLAVEEQGIEHTESDISQVVTCSVGVTTMSSSHCFRSISSLIEEADKNMYLAKKAGRNQVYPEPSMFRFENSKFSIKQGITRQQR</sequence>
<dbReference type="FunFam" id="3.30.70.270:FF:000001">
    <property type="entry name" value="Diguanylate cyclase domain protein"/>
    <property type="match status" value="1"/>
</dbReference>
<dbReference type="SUPFAM" id="SSF55073">
    <property type="entry name" value="Nucleotide cyclase"/>
    <property type="match status" value="1"/>
</dbReference>
<evidence type="ECO:0000313" key="8">
    <source>
        <dbReference type="Proteomes" id="UP000464262"/>
    </source>
</evidence>
<dbReference type="InterPro" id="IPR000014">
    <property type="entry name" value="PAS"/>
</dbReference>
<dbReference type="Gene3D" id="3.30.70.270">
    <property type="match status" value="1"/>
</dbReference>
<proteinExistence type="predicted"/>
<dbReference type="Proteomes" id="UP000464262">
    <property type="component" value="Chromosome 1"/>
</dbReference>
<dbReference type="NCBIfam" id="TIGR00254">
    <property type="entry name" value="GGDEF"/>
    <property type="match status" value="1"/>
</dbReference>
<dbReference type="SMART" id="SM00086">
    <property type="entry name" value="PAC"/>
    <property type="match status" value="1"/>
</dbReference>
<evidence type="ECO:0000313" key="7">
    <source>
        <dbReference type="EMBL" id="QIA63064.1"/>
    </source>
</evidence>
<name>A0A7Z2YDE1_9VIBR</name>
<dbReference type="Pfam" id="PF00990">
    <property type="entry name" value="GGDEF"/>
    <property type="match status" value="1"/>
</dbReference>
<dbReference type="KEGG" id="vas:GT360_05850"/>
<dbReference type="InterPro" id="IPR029787">
    <property type="entry name" value="Nucleotide_cyclase"/>
</dbReference>
<evidence type="ECO:0000259" key="5">
    <source>
        <dbReference type="PROSITE" id="PS50113"/>
    </source>
</evidence>
<dbReference type="CDD" id="cd00130">
    <property type="entry name" value="PAS"/>
    <property type="match status" value="1"/>
</dbReference>
<dbReference type="GO" id="GO:1902201">
    <property type="term" value="P:negative regulation of bacterial-type flagellum-dependent cell motility"/>
    <property type="evidence" value="ECO:0007669"/>
    <property type="project" value="TreeGrafter"/>
</dbReference>
<dbReference type="EC" id="2.7.7.65" evidence="2"/>
<dbReference type="Gene3D" id="3.30.450.20">
    <property type="entry name" value="PAS domain"/>
    <property type="match status" value="1"/>
</dbReference>
<dbReference type="PANTHER" id="PTHR45138">
    <property type="entry name" value="REGULATORY COMPONENTS OF SENSORY TRANSDUCTION SYSTEM"/>
    <property type="match status" value="1"/>
</dbReference>
<dbReference type="CDD" id="cd01949">
    <property type="entry name" value="GGDEF"/>
    <property type="match status" value="1"/>
</dbReference>
<dbReference type="InterPro" id="IPR035965">
    <property type="entry name" value="PAS-like_dom_sf"/>
</dbReference>
<feature type="domain" description="PAC" evidence="5">
    <location>
        <begin position="82"/>
        <end position="133"/>
    </location>
</feature>
<evidence type="ECO:0000256" key="2">
    <source>
        <dbReference type="ARBA" id="ARBA00012528"/>
    </source>
</evidence>
<comment type="cofactor">
    <cofactor evidence="1">
        <name>Mg(2+)</name>
        <dbReference type="ChEBI" id="CHEBI:18420"/>
    </cofactor>
</comment>
<dbReference type="PROSITE" id="PS50113">
    <property type="entry name" value="PAC"/>
    <property type="match status" value="1"/>
</dbReference>
<dbReference type="InterPro" id="IPR050469">
    <property type="entry name" value="Diguanylate_Cyclase"/>
</dbReference>
<dbReference type="GO" id="GO:0005886">
    <property type="term" value="C:plasma membrane"/>
    <property type="evidence" value="ECO:0007669"/>
    <property type="project" value="TreeGrafter"/>
</dbReference>
<gene>
    <name evidence="7" type="ORF">GT360_05850</name>
</gene>
<dbReference type="GO" id="GO:0043709">
    <property type="term" value="P:cell adhesion involved in single-species biofilm formation"/>
    <property type="evidence" value="ECO:0007669"/>
    <property type="project" value="TreeGrafter"/>
</dbReference>
<dbReference type="Pfam" id="PF08447">
    <property type="entry name" value="PAS_3"/>
    <property type="match status" value="1"/>
</dbReference>
<evidence type="ECO:0000259" key="6">
    <source>
        <dbReference type="PROSITE" id="PS50887"/>
    </source>
</evidence>
<reference evidence="7 8" key="1">
    <citation type="submission" date="2020-01" db="EMBL/GenBank/DDBJ databases">
        <title>Whole genome and functional gene identification of agarase of Vibrio HN897.</title>
        <authorList>
            <person name="Liu Y."/>
            <person name="Zhao Z."/>
        </authorList>
    </citation>
    <scope>NUCLEOTIDE SEQUENCE [LARGE SCALE GENOMIC DNA]</scope>
    <source>
        <strain evidence="7 8">HN897</strain>
    </source>
</reference>
<dbReference type="InterPro" id="IPR000160">
    <property type="entry name" value="GGDEF_dom"/>
</dbReference>
<comment type="catalytic activity">
    <reaction evidence="3">
        <text>2 GTP = 3',3'-c-di-GMP + 2 diphosphate</text>
        <dbReference type="Rhea" id="RHEA:24898"/>
        <dbReference type="ChEBI" id="CHEBI:33019"/>
        <dbReference type="ChEBI" id="CHEBI:37565"/>
        <dbReference type="ChEBI" id="CHEBI:58805"/>
        <dbReference type="EC" id="2.7.7.65"/>
    </reaction>
</comment>
<evidence type="ECO:0000259" key="4">
    <source>
        <dbReference type="PROSITE" id="PS50112"/>
    </source>
</evidence>
<evidence type="ECO:0000256" key="1">
    <source>
        <dbReference type="ARBA" id="ARBA00001946"/>
    </source>
</evidence>
<protein>
    <recommendedName>
        <fullName evidence="2">diguanylate cyclase</fullName>
        <ecNumber evidence="2">2.7.7.65</ecNumber>
    </recommendedName>
</protein>
<dbReference type="InterPro" id="IPR001610">
    <property type="entry name" value="PAC"/>
</dbReference>
<dbReference type="SUPFAM" id="SSF55785">
    <property type="entry name" value="PYP-like sensor domain (PAS domain)"/>
    <property type="match status" value="1"/>
</dbReference>
<keyword evidence="8" id="KW-1185">Reference proteome</keyword>
<dbReference type="PROSITE" id="PS50887">
    <property type="entry name" value="GGDEF"/>
    <property type="match status" value="1"/>
</dbReference>